<sequence>MPTFAEIRAHVAALTDVDALTAVQETAAARLVELDAAQRPVILPGRTARINTTIRPACLRRLTGTVGQPNTTGSRFDFVLDEDSTQQLRNDPHNTRFTVRKDQTRYRIPKVPAACIELTNPPADA</sequence>
<comment type="caution">
    <text evidence="1">The sequence shown here is derived from an EMBL/GenBank/DDBJ whole genome shotgun (WGS) entry which is preliminary data.</text>
</comment>
<protein>
    <submittedName>
        <fullName evidence="1">Uncharacterized protein</fullName>
    </submittedName>
</protein>
<dbReference type="RefSeq" id="WP_344076165.1">
    <property type="nucleotide sequence ID" value="NZ_BAAACA010000034.1"/>
</dbReference>
<evidence type="ECO:0000313" key="2">
    <source>
        <dbReference type="Proteomes" id="UP001500668"/>
    </source>
</evidence>
<dbReference type="Proteomes" id="UP001500668">
    <property type="component" value="Unassembled WGS sequence"/>
</dbReference>
<dbReference type="EMBL" id="BAAACA010000034">
    <property type="protein sequence ID" value="GAA0611247.1"/>
    <property type="molecule type" value="Genomic_DNA"/>
</dbReference>
<organism evidence="1 2">
    <name type="scientific">Streptomyces crystallinus</name>
    <dbReference type="NCBI Taxonomy" id="68191"/>
    <lineage>
        <taxon>Bacteria</taxon>
        <taxon>Bacillati</taxon>
        <taxon>Actinomycetota</taxon>
        <taxon>Actinomycetes</taxon>
        <taxon>Kitasatosporales</taxon>
        <taxon>Streptomycetaceae</taxon>
        <taxon>Streptomyces</taxon>
    </lineage>
</organism>
<name>A0ABN1GGR9_9ACTN</name>
<keyword evidence="2" id="KW-1185">Reference proteome</keyword>
<reference evidence="1 2" key="1">
    <citation type="journal article" date="2019" name="Int. J. Syst. Evol. Microbiol.">
        <title>The Global Catalogue of Microorganisms (GCM) 10K type strain sequencing project: providing services to taxonomists for standard genome sequencing and annotation.</title>
        <authorList>
            <consortium name="The Broad Institute Genomics Platform"/>
            <consortium name="The Broad Institute Genome Sequencing Center for Infectious Disease"/>
            <person name="Wu L."/>
            <person name="Ma J."/>
        </authorList>
    </citation>
    <scope>NUCLEOTIDE SEQUENCE [LARGE SCALE GENOMIC DNA]</scope>
    <source>
        <strain evidence="1 2">JCM 5067</strain>
    </source>
</reference>
<accession>A0ABN1GGR9</accession>
<proteinExistence type="predicted"/>
<gene>
    <name evidence="1" type="ORF">GCM10010394_46310</name>
</gene>
<evidence type="ECO:0000313" key="1">
    <source>
        <dbReference type="EMBL" id="GAA0611247.1"/>
    </source>
</evidence>